<evidence type="ECO:0000313" key="8">
    <source>
        <dbReference type="Proteomes" id="UP000781958"/>
    </source>
</evidence>
<protein>
    <submittedName>
        <fullName evidence="7">Cytochrome c oxidase subunit 4</fullName>
    </submittedName>
</protein>
<dbReference type="InterPro" id="IPR005171">
    <property type="entry name" value="Cyt_c_oxidase_su4_prok"/>
</dbReference>
<dbReference type="RefSeq" id="WP_209766497.1">
    <property type="nucleotide sequence ID" value="NZ_JAGINP010000007.1"/>
</dbReference>
<keyword evidence="5 6" id="KW-0472">Membrane</keyword>
<evidence type="ECO:0000256" key="4">
    <source>
        <dbReference type="ARBA" id="ARBA00022989"/>
    </source>
</evidence>
<dbReference type="Proteomes" id="UP000781958">
    <property type="component" value="Unassembled WGS sequence"/>
</dbReference>
<keyword evidence="4 6" id="KW-1133">Transmembrane helix</keyword>
<organism evidence="7 8">
    <name type="scientific">Azospirillum rugosum</name>
    <dbReference type="NCBI Taxonomy" id="416170"/>
    <lineage>
        <taxon>Bacteria</taxon>
        <taxon>Pseudomonadati</taxon>
        <taxon>Pseudomonadota</taxon>
        <taxon>Alphaproteobacteria</taxon>
        <taxon>Rhodospirillales</taxon>
        <taxon>Azospirillaceae</taxon>
        <taxon>Azospirillum</taxon>
    </lineage>
</organism>
<feature type="transmembrane region" description="Helical" evidence="6">
    <location>
        <begin position="68"/>
        <end position="89"/>
    </location>
</feature>
<reference evidence="7 8" key="1">
    <citation type="submission" date="2021-03" db="EMBL/GenBank/DDBJ databases">
        <title>Genomic Encyclopedia of Type Strains, Phase III (KMG-III): the genomes of soil and plant-associated and newly described type strains.</title>
        <authorList>
            <person name="Whitman W."/>
        </authorList>
    </citation>
    <scope>NUCLEOTIDE SEQUENCE [LARGE SCALE GENOMIC DNA]</scope>
    <source>
        <strain evidence="7 8">IMMIB AFH-6</strain>
    </source>
</reference>
<evidence type="ECO:0000313" key="7">
    <source>
        <dbReference type="EMBL" id="MBP2292634.1"/>
    </source>
</evidence>
<keyword evidence="8" id="KW-1185">Reference proteome</keyword>
<feature type="transmembrane region" description="Helical" evidence="6">
    <location>
        <begin position="12"/>
        <end position="34"/>
    </location>
</feature>
<dbReference type="Pfam" id="PF03626">
    <property type="entry name" value="COX4_pro"/>
    <property type="match status" value="1"/>
</dbReference>
<accession>A0ABS4SJ95</accession>
<dbReference type="InterPro" id="IPR011743">
    <property type="entry name" value="Caa3_sub_IV"/>
</dbReference>
<name>A0ABS4SJ95_9PROT</name>
<dbReference type="EMBL" id="JAGINP010000007">
    <property type="protein sequence ID" value="MBP2292634.1"/>
    <property type="molecule type" value="Genomic_DNA"/>
</dbReference>
<keyword evidence="3 6" id="KW-0812">Transmembrane</keyword>
<comment type="caution">
    <text evidence="7">The sequence shown here is derived from an EMBL/GenBank/DDBJ whole genome shotgun (WGS) entry which is preliminary data.</text>
</comment>
<proteinExistence type="predicted"/>
<evidence type="ECO:0000256" key="3">
    <source>
        <dbReference type="ARBA" id="ARBA00022692"/>
    </source>
</evidence>
<sequence length="113" mass="11676">MRGADAGLGRPPRALVLTWLALLGLVALTLGLAYVPLGRMGIVVALAIAAVKAGLVVTLFMKLFRGPVLARVAAGAGLFWLAILFSLAATDYLARNDAATGNFSLPTGREGSR</sequence>
<evidence type="ECO:0000256" key="1">
    <source>
        <dbReference type="ARBA" id="ARBA00004651"/>
    </source>
</evidence>
<feature type="transmembrane region" description="Helical" evidence="6">
    <location>
        <begin position="40"/>
        <end position="61"/>
    </location>
</feature>
<evidence type="ECO:0000256" key="6">
    <source>
        <dbReference type="SAM" id="Phobius"/>
    </source>
</evidence>
<keyword evidence="2" id="KW-1003">Cell membrane</keyword>
<evidence type="ECO:0000256" key="5">
    <source>
        <dbReference type="ARBA" id="ARBA00023136"/>
    </source>
</evidence>
<evidence type="ECO:0000256" key="2">
    <source>
        <dbReference type="ARBA" id="ARBA00022475"/>
    </source>
</evidence>
<comment type="subcellular location">
    <subcellularLocation>
        <location evidence="1">Cell membrane</location>
        <topology evidence="1">Multi-pass membrane protein</topology>
    </subcellularLocation>
</comment>
<gene>
    <name evidence="7" type="ORF">J2851_002412</name>
</gene>
<dbReference type="NCBIfam" id="TIGR02229">
    <property type="entry name" value="caa3_sub_IV"/>
    <property type="match status" value="1"/>
</dbReference>